<dbReference type="InterPro" id="IPR018247">
    <property type="entry name" value="EF_Hand_1_Ca_BS"/>
</dbReference>
<dbReference type="AlphaFoldDB" id="A0AAD3H7G4"/>
<comment type="caution">
    <text evidence="8">The sequence shown here is derived from an EMBL/GenBank/DDBJ whole genome shotgun (WGS) entry which is preliminary data.</text>
</comment>
<dbReference type="Proteomes" id="UP001054902">
    <property type="component" value="Unassembled WGS sequence"/>
</dbReference>
<evidence type="ECO:0000256" key="5">
    <source>
        <dbReference type="ARBA" id="ARBA00023136"/>
    </source>
</evidence>
<dbReference type="InterPro" id="IPR013714">
    <property type="entry name" value="Golgi_TVP15"/>
</dbReference>
<evidence type="ECO:0000256" key="4">
    <source>
        <dbReference type="ARBA" id="ARBA00022989"/>
    </source>
</evidence>
<evidence type="ECO:0000259" key="7">
    <source>
        <dbReference type="PROSITE" id="PS50222"/>
    </source>
</evidence>
<proteinExistence type="predicted"/>
<keyword evidence="4 6" id="KW-1133">Transmembrane helix</keyword>
<keyword evidence="2 6" id="KW-0812">Transmembrane</keyword>
<dbReference type="PROSITE" id="PS00018">
    <property type="entry name" value="EF_HAND_1"/>
    <property type="match status" value="1"/>
</dbReference>
<dbReference type="InterPro" id="IPR002048">
    <property type="entry name" value="EF_hand_dom"/>
</dbReference>
<protein>
    <recommendedName>
        <fullName evidence="7">EF-hand domain-containing protein</fullName>
    </recommendedName>
</protein>
<dbReference type="Gene3D" id="1.10.238.10">
    <property type="entry name" value="EF-hand"/>
    <property type="match status" value="1"/>
</dbReference>
<evidence type="ECO:0000313" key="8">
    <source>
        <dbReference type="EMBL" id="GFH53417.1"/>
    </source>
</evidence>
<dbReference type="GO" id="GO:0016020">
    <property type="term" value="C:membrane"/>
    <property type="evidence" value="ECO:0007669"/>
    <property type="project" value="UniProtKB-SubCell"/>
</dbReference>
<name>A0AAD3H7G4_9STRA</name>
<dbReference type="CDD" id="cd00051">
    <property type="entry name" value="EFh"/>
    <property type="match status" value="1"/>
</dbReference>
<gene>
    <name evidence="8" type="ORF">CTEN210_09893</name>
</gene>
<feature type="transmembrane region" description="Helical" evidence="6">
    <location>
        <begin position="140"/>
        <end position="160"/>
    </location>
</feature>
<dbReference type="Pfam" id="PF13499">
    <property type="entry name" value="EF-hand_7"/>
    <property type="match status" value="1"/>
</dbReference>
<dbReference type="GO" id="GO:0005509">
    <property type="term" value="F:calcium ion binding"/>
    <property type="evidence" value="ECO:0007669"/>
    <property type="project" value="InterPro"/>
</dbReference>
<dbReference type="Pfam" id="PF08507">
    <property type="entry name" value="COPI_assoc"/>
    <property type="match status" value="1"/>
</dbReference>
<keyword evidence="5 6" id="KW-0472">Membrane</keyword>
<sequence length="247" mass="27598">MATEASNLLNKENIDAVKEKAEKVAHQAMLYAQSVANGNASIRTAALVAGIFLCLNTLSTFMSDLFSFHINAAIIDIYGFFVGASAIVMESDREAVPYADKLRGILGKNVGLVRTVTGRGLFYCVAASLQLSSTTVRSNIIGYIVFAIGVLYIVLGNMAHKKFKNIRNKKFSERQVKNMFAKYDKDDSNRLEFEEFQLLMKDLDVKLTVQESELMYLSIDTDMKHGITLDEFQEFWLNSPALDTFTV</sequence>
<evidence type="ECO:0000256" key="6">
    <source>
        <dbReference type="SAM" id="Phobius"/>
    </source>
</evidence>
<dbReference type="EMBL" id="BLLK01000047">
    <property type="protein sequence ID" value="GFH53417.1"/>
    <property type="molecule type" value="Genomic_DNA"/>
</dbReference>
<reference evidence="8 9" key="1">
    <citation type="journal article" date="2021" name="Sci. Rep.">
        <title>The genome of the diatom Chaetoceros tenuissimus carries an ancient integrated fragment of an extant virus.</title>
        <authorList>
            <person name="Hongo Y."/>
            <person name="Kimura K."/>
            <person name="Takaki Y."/>
            <person name="Yoshida Y."/>
            <person name="Baba S."/>
            <person name="Kobayashi G."/>
            <person name="Nagasaki K."/>
            <person name="Hano T."/>
            <person name="Tomaru Y."/>
        </authorList>
    </citation>
    <scope>NUCLEOTIDE SEQUENCE [LARGE SCALE GENOMIC DNA]</scope>
    <source>
        <strain evidence="8 9">NIES-3715</strain>
    </source>
</reference>
<keyword evidence="9" id="KW-1185">Reference proteome</keyword>
<dbReference type="PROSITE" id="PS50222">
    <property type="entry name" value="EF_HAND_2"/>
    <property type="match status" value="1"/>
</dbReference>
<feature type="transmembrane region" description="Helical" evidence="6">
    <location>
        <begin position="40"/>
        <end position="58"/>
    </location>
</feature>
<keyword evidence="3" id="KW-0106">Calcium</keyword>
<evidence type="ECO:0000256" key="3">
    <source>
        <dbReference type="ARBA" id="ARBA00022837"/>
    </source>
</evidence>
<feature type="domain" description="EF-hand" evidence="7">
    <location>
        <begin position="171"/>
        <end position="206"/>
    </location>
</feature>
<dbReference type="SUPFAM" id="SSF47473">
    <property type="entry name" value="EF-hand"/>
    <property type="match status" value="1"/>
</dbReference>
<accession>A0AAD3H7G4</accession>
<dbReference type="PANTHER" id="PTHR28128:SF1">
    <property type="entry name" value="GOLGI APPARATUS MEMBRANE PROTEIN TVP15"/>
    <property type="match status" value="1"/>
</dbReference>
<comment type="subcellular location">
    <subcellularLocation>
        <location evidence="1">Membrane</location>
        <topology evidence="1">Multi-pass membrane protein</topology>
    </subcellularLocation>
</comment>
<organism evidence="8 9">
    <name type="scientific">Chaetoceros tenuissimus</name>
    <dbReference type="NCBI Taxonomy" id="426638"/>
    <lineage>
        <taxon>Eukaryota</taxon>
        <taxon>Sar</taxon>
        <taxon>Stramenopiles</taxon>
        <taxon>Ochrophyta</taxon>
        <taxon>Bacillariophyta</taxon>
        <taxon>Coscinodiscophyceae</taxon>
        <taxon>Chaetocerotophycidae</taxon>
        <taxon>Chaetocerotales</taxon>
        <taxon>Chaetocerotaceae</taxon>
        <taxon>Chaetoceros</taxon>
    </lineage>
</organism>
<dbReference type="PANTHER" id="PTHR28128">
    <property type="entry name" value="GOLGI APPARATUS MEMBRANE PROTEIN TVP15"/>
    <property type="match status" value="1"/>
</dbReference>
<evidence type="ECO:0000256" key="1">
    <source>
        <dbReference type="ARBA" id="ARBA00004141"/>
    </source>
</evidence>
<evidence type="ECO:0000256" key="2">
    <source>
        <dbReference type="ARBA" id="ARBA00022692"/>
    </source>
</evidence>
<dbReference type="InterPro" id="IPR011992">
    <property type="entry name" value="EF-hand-dom_pair"/>
</dbReference>
<evidence type="ECO:0000313" key="9">
    <source>
        <dbReference type="Proteomes" id="UP001054902"/>
    </source>
</evidence>
<feature type="transmembrane region" description="Helical" evidence="6">
    <location>
        <begin position="70"/>
        <end position="89"/>
    </location>
</feature>
<dbReference type="SMART" id="SM00054">
    <property type="entry name" value="EFh"/>
    <property type="match status" value="1"/>
</dbReference>